<keyword evidence="2" id="KW-1185">Reference proteome</keyword>
<sequence>MTEPVPAGPALTYIGTPDDSGVWLTTRVDRVAPADPRERAICRALLVHALRLLDEETTRQDLGIAQLIKPKDA</sequence>
<dbReference type="AlphaFoldDB" id="A0A2U9P0B5"/>
<dbReference type="EMBL" id="CP029788">
    <property type="protein sequence ID" value="AWT42595.1"/>
    <property type="molecule type" value="Genomic_DNA"/>
</dbReference>
<gene>
    <name evidence="1" type="ORF">DMT42_09895</name>
</gene>
<evidence type="ECO:0000313" key="2">
    <source>
        <dbReference type="Proteomes" id="UP000247634"/>
    </source>
</evidence>
<reference evidence="1 2" key="1">
    <citation type="submission" date="2018-06" db="EMBL/GenBank/DDBJ databases">
        <title>The complete genome sequence of a nosiheptide producer Streptomyces actuosus ATCC 25421: deducing the ability of producing a new class III lantibiotics.</title>
        <authorList>
            <person name="Liu W."/>
            <person name="Sun F."/>
            <person name="Hu Y."/>
        </authorList>
    </citation>
    <scope>NUCLEOTIDE SEQUENCE [LARGE SCALE GENOMIC DNA]</scope>
    <source>
        <strain evidence="1 2">ATCC 25421</strain>
    </source>
</reference>
<organism evidence="1 2">
    <name type="scientific">Streptomyces actuosus</name>
    <dbReference type="NCBI Taxonomy" id="1885"/>
    <lineage>
        <taxon>Bacteria</taxon>
        <taxon>Bacillati</taxon>
        <taxon>Actinomycetota</taxon>
        <taxon>Actinomycetes</taxon>
        <taxon>Kitasatosporales</taxon>
        <taxon>Streptomycetaceae</taxon>
        <taxon>Streptomyces</taxon>
    </lineage>
</organism>
<name>A0A2U9P0B5_STRAS</name>
<protein>
    <submittedName>
        <fullName evidence="1">Uncharacterized protein</fullName>
    </submittedName>
</protein>
<evidence type="ECO:0000313" key="1">
    <source>
        <dbReference type="EMBL" id="AWT42595.1"/>
    </source>
</evidence>
<dbReference type="KEGG" id="sact:DMT42_09895"/>
<proteinExistence type="predicted"/>
<dbReference type="Proteomes" id="UP000247634">
    <property type="component" value="Chromosome"/>
</dbReference>
<accession>A0A2U9P0B5</accession>
<dbReference type="RefSeq" id="WP_110627518.1">
    <property type="nucleotide sequence ID" value="NZ_CP029788.1"/>
</dbReference>